<sequence length="195" mass="22873">MDALKNHLENFSIITNEDAYELGYDRNFLSDLTTDGKLERLRPGVYQVKGELTDDFVLISSKSKRIVFSHQTALYLHDLSDRTPNIFHISVPQGYNASHIKKRYKNLKLHYVQKDLFDVGLSEIETPLGNNVYVYDVERTICDVVLNRKKIDTQIFTDGITRYFKSNNKNLRKLIKYSRIFNIEEDIRKYIEVLS</sequence>
<accession>A0A233VWJ7</accession>
<dbReference type="Pfam" id="PF13338">
    <property type="entry name" value="AbiEi_4"/>
    <property type="match status" value="1"/>
</dbReference>
<evidence type="ECO:0000313" key="3">
    <source>
        <dbReference type="Proteomes" id="UP000215361"/>
    </source>
</evidence>
<protein>
    <submittedName>
        <fullName evidence="2">Transcriptional regulator</fullName>
    </submittedName>
</protein>
<reference evidence="3" key="1">
    <citation type="submission" date="2017-04" db="EMBL/GenBank/DDBJ databases">
        <title>Finegoldia magna isolated from orthopedic joint implant-associated infections.</title>
        <authorList>
            <person name="Bjorklund S."/>
            <person name="Bruggemann H."/>
            <person name="Jensen A."/>
            <person name="Hellmark B."/>
            <person name="Soderquist B."/>
        </authorList>
    </citation>
    <scope>NUCLEOTIDE SEQUENCE [LARGE SCALE GENOMIC DNA]</scope>
    <source>
        <strain evidence="3">08T492</strain>
    </source>
</reference>
<evidence type="ECO:0000259" key="1">
    <source>
        <dbReference type="Pfam" id="PF13338"/>
    </source>
</evidence>
<name>A0A233VWJ7_FINMA</name>
<dbReference type="Proteomes" id="UP000215361">
    <property type="component" value="Unassembled WGS sequence"/>
</dbReference>
<proteinExistence type="predicted"/>
<organism evidence="2 3">
    <name type="scientific">Finegoldia magna</name>
    <name type="common">Peptostreptococcus magnus</name>
    <dbReference type="NCBI Taxonomy" id="1260"/>
    <lineage>
        <taxon>Bacteria</taxon>
        <taxon>Bacillati</taxon>
        <taxon>Bacillota</taxon>
        <taxon>Tissierellia</taxon>
        <taxon>Tissierellales</taxon>
        <taxon>Peptoniphilaceae</taxon>
        <taxon>Finegoldia</taxon>
    </lineage>
</organism>
<gene>
    <name evidence="2" type="ORF">B9N56_08645</name>
</gene>
<dbReference type="EMBL" id="NDYI01000024">
    <property type="protein sequence ID" value="OXZ36714.1"/>
    <property type="molecule type" value="Genomic_DNA"/>
</dbReference>
<evidence type="ECO:0000313" key="2">
    <source>
        <dbReference type="EMBL" id="OXZ36714.1"/>
    </source>
</evidence>
<feature type="domain" description="AbiEi antitoxin N-terminal" evidence="1">
    <location>
        <begin position="8"/>
        <end position="48"/>
    </location>
</feature>
<dbReference type="RefSeq" id="WP_094203080.1">
    <property type="nucleotide sequence ID" value="NZ_NDYI01000024.1"/>
</dbReference>
<dbReference type="InterPro" id="IPR025159">
    <property type="entry name" value="AbiEi_N"/>
</dbReference>
<comment type="caution">
    <text evidence="2">The sequence shown here is derived from an EMBL/GenBank/DDBJ whole genome shotgun (WGS) entry which is preliminary data.</text>
</comment>
<dbReference type="AlphaFoldDB" id="A0A233VWJ7"/>